<keyword evidence="4" id="KW-1185">Reference proteome</keyword>
<sequence length="110" mass="12841">MCNSHISQIQNGDITPTSVVMKSMVSQRKQKDSLQISQNLQMEQTIGNLQDQQQKLINETRELNKQIVLFKAKQNIPFEEEKDEQVKFTLFQLFVIAFISLLIGFYMPEF</sequence>
<evidence type="ECO:0000313" key="3">
    <source>
        <dbReference type="EMBL" id="CAD8075646.1"/>
    </source>
</evidence>
<keyword evidence="1" id="KW-0175">Coiled coil</keyword>
<accession>A0A8S1MG66</accession>
<evidence type="ECO:0000256" key="2">
    <source>
        <dbReference type="SAM" id="Phobius"/>
    </source>
</evidence>
<feature type="transmembrane region" description="Helical" evidence="2">
    <location>
        <begin position="88"/>
        <end position="107"/>
    </location>
</feature>
<gene>
    <name evidence="3" type="ORF">PSON_ATCC_30995.1.T0330339</name>
</gene>
<keyword evidence="2" id="KW-0472">Membrane</keyword>
<evidence type="ECO:0008006" key="5">
    <source>
        <dbReference type="Google" id="ProtNLM"/>
    </source>
</evidence>
<reference evidence="3" key="1">
    <citation type="submission" date="2021-01" db="EMBL/GenBank/DDBJ databases">
        <authorList>
            <consortium name="Genoscope - CEA"/>
            <person name="William W."/>
        </authorList>
    </citation>
    <scope>NUCLEOTIDE SEQUENCE</scope>
</reference>
<proteinExistence type="predicted"/>
<evidence type="ECO:0000256" key="1">
    <source>
        <dbReference type="SAM" id="Coils"/>
    </source>
</evidence>
<comment type="caution">
    <text evidence="3">The sequence shown here is derived from an EMBL/GenBank/DDBJ whole genome shotgun (WGS) entry which is preliminary data.</text>
</comment>
<dbReference type="EMBL" id="CAJJDN010000033">
    <property type="protein sequence ID" value="CAD8075646.1"/>
    <property type="molecule type" value="Genomic_DNA"/>
</dbReference>
<feature type="coiled-coil region" evidence="1">
    <location>
        <begin position="39"/>
        <end position="66"/>
    </location>
</feature>
<keyword evidence="2" id="KW-0812">Transmembrane</keyword>
<evidence type="ECO:0000313" key="4">
    <source>
        <dbReference type="Proteomes" id="UP000692954"/>
    </source>
</evidence>
<keyword evidence="2" id="KW-1133">Transmembrane helix</keyword>
<name>A0A8S1MG66_9CILI</name>
<dbReference type="AlphaFoldDB" id="A0A8S1MG66"/>
<dbReference type="Proteomes" id="UP000692954">
    <property type="component" value="Unassembled WGS sequence"/>
</dbReference>
<protein>
    <recommendedName>
        <fullName evidence="5">Transmembrane protein</fullName>
    </recommendedName>
</protein>
<organism evidence="3 4">
    <name type="scientific">Paramecium sonneborni</name>
    <dbReference type="NCBI Taxonomy" id="65129"/>
    <lineage>
        <taxon>Eukaryota</taxon>
        <taxon>Sar</taxon>
        <taxon>Alveolata</taxon>
        <taxon>Ciliophora</taxon>
        <taxon>Intramacronucleata</taxon>
        <taxon>Oligohymenophorea</taxon>
        <taxon>Peniculida</taxon>
        <taxon>Parameciidae</taxon>
        <taxon>Paramecium</taxon>
    </lineage>
</organism>